<dbReference type="InterPro" id="IPR016181">
    <property type="entry name" value="Acyl_CoA_acyltransferase"/>
</dbReference>
<dbReference type="SUPFAM" id="SSF55729">
    <property type="entry name" value="Acyl-CoA N-acyltransferases (Nat)"/>
    <property type="match status" value="1"/>
</dbReference>
<keyword evidence="2" id="KW-1185">Reference proteome</keyword>
<dbReference type="Gene3D" id="3.40.630.30">
    <property type="match status" value="1"/>
</dbReference>
<dbReference type="Proteomes" id="UP000189580">
    <property type="component" value="Chromosome b"/>
</dbReference>
<reference evidence="1 2" key="1">
    <citation type="submission" date="2016-02" db="EMBL/GenBank/DDBJ databases">
        <title>Complete genome sequence and transcriptome regulation of the pentose utilising yeast Sugiyamaella lignohabitans.</title>
        <authorList>
            <person name="Bellasio M."/>
            <person name="Peymann A."/>
            <person name="Valli M."/>
            <person name="Sipitzky M."/>
            <person name="Graf A."/>
            <person name="Sauer M."/>
            <person name="Marx H."/>
            <person name="Mattanovich D."/>
        </authorList>
    </citation>
    <scope>NUCLEOTIDE SEQUENCE [LARGE SCALE GENOMIC DNA]</scope>
    <source>
        <strain evidence="1 2">CBS 10342</strain>
    </source>
</reference>
<organism evidence="1 2">
    <name type="scientific">Sugiyamaella lignohabitans</name>
    <dbReference type="NCBI Taxonomy" id="796027"/>
    <lineage>
        <taxon>Eukaryota</taxon>
        <taxon>Fungi</taxon>
        <taxon>Dikarya</taxon>
        <taxon>Ascomycota</taxon>
        <taxon>Saccharomycotina</taxon>
        <taxon>Dipodascomycetes</taxon>
        <taxon>Dipodascales</taxon>
        <taxon>Trichomonascaceae</taxon>
        <taxon>Sugiyamaella</taxon>
    </lineage>
</organism>
<name>A0A167FDG4_9ASCO</name>
<gene>
    <name evidence="1" type="ORF">AWJ20_2783</name>
</gene>
<dbReference type="RefSeq" id="XP_018737636.1">
    <property type="nucleotide sequence ID" value="XM_018879750.1"/>
</dbReference>
<protein>
    <recommendedName>
        <fullName evidence="3">N-acetyltransferase domain-containing protein</fullName>
    </recommendedName>
</protein>
<dbReference type="GeneID" id="30034732"/>
<dbReference type="AlphaFoldDB" id="A0A167FDG4"/>
<evidence type="ECO:0008006" key="3">
    <source>
        <dbReference type="Google" id="ProtNLM"/>
    </source>
</evidence>
<proteinExistence type="predicted"/>
<dbReference type="KEGG" id="slb:AWJ20_2783"/>
<dbReference type="OrthoDB" id="512662at2759"/>
<accession>A0A167FDG4</accession>
<dbReference type="EMBL" id="CP014503">
    <property type="protein sequence ID" value="ANB15159.1"/>
    <property type="molecule type" value="Genomic_DNA"/>
</dbReference>
<evidence type="ECO:0000313" key="2">
    <source>
        <dbReference type="Proteomes" id="UP000189580"/>
    </source>
</evidence>
<sequence length="132" mass="15224">MTIDIRPLTTQDFASATETVDKAFAADPFFSWLHKGDDNVTRAHLDLELVFKRTIRHGIPLVAVDNGRCVGVALWDRPGEETWSEWFGSWWEWATELVYDSVYGKLPAVSIKYWVFECMVKSNKHFSVFSFS</sequence>
<evidence type="ECO:0000313" key="1">
    <source>
        <dbReference type="EMBL" id="ANB15159.1"/>
    </source>
</evidence>